<dbReference type="EMBL" id="FNHU01000002">
    <property type="protein sequence ID" value="SDM41063.1"/>
    <property type="molecule type" value="Genomic_DNA"/>
</dbReference>
<evidence type="ECO:0000313" key="2">
    <source>
        <dbReference type="Proteomes" id="UP000199671"/>
    </source>
</evidence>
<evidence type="ECO:0000313" key="1">
    <source>
        <dbReference type="EMBL" id="SDM41063.1"/>
    </source>
</evidence>
<gene>
    <name evidence="1" type="ORF">SAMN04487766_102162</name>
</gene>
<proteinExistence type="predicted"/>
<protein>
    <submittedName>
        <fullName evidence="1">Uncharacterized protein</fullName>
    </submittedName>
</protein>
<dbReference type="AlphaFoldDB" id="A0A1G9T002"/>
<reference evidence="1 2" key="1">
    <citation type="submission" date="2016-10" db="EMBL/GenBank/DDBJ databases">
        <authorList>
            <person name="de Groot N.N."/>
        </authorList>
    </citation>
    <scope>NUCLEOTIDE SEQUENCE [LARGE SCALE GENOMIC DNA]</scope>
    <source>
        <strain evidence="1 2">KPR-7B</strain>
    </source>
</reference>
<sequence>MAGAAAACRKNAAIAVEIATAVGGGMQEYAFGVPVLRNRDPIALGHALGPRTLADCTATMRARLTPAERAELNHGGTR</sequence>
<name>A0A1G9T002_9ACTO</name>
<organism evidence="1 2">
    <name type="scientific">Actinomyces ruminicola</name>
    <dbReference type="NCBI Taxonomy" id="332524"/>
    <lineage>
        <taxon>Bacteria</taxon>
        <taxon>Bacillati</taxon>
        <taxon>Actinomycetota</taxon>
        <taxon>Actinomycetes</taxon>
        <taxon>Actinomycetales</taxon>
        <taxon>Actinomycetaceae</taxon>
        <taxon>Actinomyces</taxon>
    </lineage>
</organism>
<accession>A0A1G9T002</accession>
<dbReference type="Proteomes" id="UP000199671">
    <property type="component" value="Unassembled WGS sequence"/>
</dbReference>